<gene>
    <name evidence="11" type="primary">trxA_2</name>
    <name evidence="11" type="ORF">HMPREF0682_0574</name>
</gene>
<dbReference type="GeneID" id="95359422"/>
<dbReference type="PANTHER" id="PTHR45663">
    <property type="entry name" value="GEO12009P1"/>
    <property type="match status" value="1"/>
</dbReference>
<dbReference type="RefSeq" id="WP_021796898.1">
    <property type="nucleotide sequence ID" value="NZ_ACVN02000095.1"/>
</dbReference>
<evidence type="ECO:0000256" key="7">
    <source>
        <dbReference type="PIRNR" id="PIRNR000077"/>
    </source>
</evidence>
<dbReference type="CDD" id="cd02947">
    <property type="entry name" value="TRX_family"/>
    <property type="match status" value="1"/>
</dbReference>
<proteinExistence type="inferred from homology"/>
<accession>U2SB98</accession>
<evidence type="ECO:0000313" key="12">
    <source>
        <dbReference type="Proteomes" id="UP000017052"/>
    </source>
</evidence>
<dbReference type="PANTHER" id="PTHR45663:SF40">
    <property type="entry name" value="THIOREDOXIN 2"/>
    <property type="match status" value="1"/>
</dbReference>
<evidence type="ECO:0000256" key="6">
    <source>
        <dbReference type="NCBIfam" id="TIGR01068"/>
    </source>
</evidence>
<dbReference type="OrthoDB" id="9790390at2"/>
<evidence type="ECO:0000256" key="9">
    <source>
        <dbReference type="PIRSR" id="PIRSR000077-4"/>
    </source>
</evidence>
<dbReference type="EMBL" id="ACVN02000095">
    <property type="protein sequence ID" value="ERK60032.1"/>
    <property type="molecule type" value="Genomic_DNA"/>
</dbReference>
<feature type="domain" description="Thioredoxin" evidence="10">
    <location>
        <begin position="1"/>
        <end position="105"/>
    </location>
</feature>
<dbReference type="Pfam" id="PF00085">
    <property type="entry name" value="Thioredoxin"/>
    <property type="match status" value="1"/>
</dbReference>
<dbReference type="PROSITE" id="PS51352">
    <property type="entry name" value="THIOREDOXIN_2"/>
    <property type="match status" value="1"/>
</dbReference>
<name>U2SB98_9ACTN</name>
<dbReference type="InterPro" id="IPR017937">
    <property type="entry name" value="Thioredoxin_CS"/>
</dbReference>
<dbReference type="PROSITE" id="PS00194">
    <property type="entry name" value="THIOREDOXIN_1"/>
    <property type="match status" value="1"/>
</dbReference>
<dbReference type="Proteomes" id="UP000017052">
    <property type="component" value="Unassembled WGS sequence"/>
</dbReference>
<evidence type="ECO:0000259" key="10">
    <source>
        <dbReference type="PROSITE" id="PS51352"/>
    </source>
</evidence>
<comment type="caution">
    <text evidence="11">The sequence shown here is derived from an EMBL/GenBank/DDBJ whole genome shotgun (WGS) entry which is preliminary data.</text>
</comment>
<feature type="active site" description="Nucleophile" evidence="8">
    <location>
        <position position="30"/>
    </location>
</feature>
<comment type="similarity">
    <text evidence="1 7">Belongs to the thioredoxin family.</text>
</comment>
<dbReference type="GO" id="GO:0015035">
    <property type="term" value="F:protein-disulfide reductase activity"/>
    <property type="evidence" value="ECO:0007669"/>
    <property type="project" value="UniProtKB-UniRule"/>
</dbReference>
<keyword evidence="4 9" id="KW-1015">Disulfide bond</keyword>
<feature type="site" description="Contributes to redox potential value" evidence="8">
    <location>
        <position position="32"/>
    </location>
</feature>
<sequence>MATTALSEATFESTVTGNSIVLVDFWADWCGPCKRFGPIFEAASDKNEDIVFGKVDTEAAQELAAQLQIQAIPTLMAFKNGKLLYRNAGALNASQLDGLIAQVREYEGQEGQEKTSGQA</sequence>
<reference evidence="11" key="1">
    <citation type="submission" date="2013-08" db="EMBL/GenBank/DDBJ databases">
        <authorList>
            <person name="Durkin A.S."/>
            <person name="Haft D.R."/>
            <person name="McCorrison J."/>
            <person name="Torralba M."/>
            <person name="Gillis M."/>
            <person name="Haft D.H."/>
            <person name="Methe B."/>
            <person name="Sutton G."/>
            <person name="Nelson K.E."/>
        </authorList>
    </citation>
    <scope>NUCLEOTIDE SEQUENCE [LARGE SCALE GENOMIC DNA]</scope>
    <source>
        <strain evidence="11">F0233</strain>
    </source>
</reference>
<dbReference type="SUPFAM" id="SSF52833">
    <property type="entry name" value="Thioredoxin-like"/>
    <property type="match status" value="1"/>
</dbReference>
<dbReference type="InterPro" id="IPR036249">
    <property type="entry name" value="Thioredoxin-like_sf"/>
</dbReference>
<organism evidence="11 12">
    <name type="scientific">Propionibacterium acidifaciens F0233</name>
    <dbReference type="NCBI Taxonomy" id="553198"/>
    <lineage>
        <taxon>Bacteria</taxon>
        <taxon>Bacillati</taxon>
        <taxon>Actinomycetota</taxon>
        <taxon>Actinomycetes</taxon>
        <taxon>Propionibacteriales</taxon>
        <taxon>Propionibacteriaceae</taxon>
        <taxon>Propionibacterium</taxon>
    </lineage>
</organism>
<dbReference type="AlphaFoldDB" id="U2SB98"/>
<dbReference type="InterPro" id="IPR013766">
    <property type="entry name" value="Thioredoxin_domain"/>
</dbReference>
<feature type="site" description="Deprotonates C-terminal active site Cys" evidence="8">
    <location>
        <position position="24"/>
    </location>
</feature>
<protein>
    <recommendedName>
        <fullName evidence="6 7">Thioredoxin</fullName>
    </recommendedName>
</protein>
<feature type="active site" description="Nucleophile" evidence="8">
    <location>
        <position position="33"/>
    </location>
</feature>
<dbReference type="Gene3D" id="3.40.30.10">
    <property type="entry name" value="Glutaredoxin"/>
    <property type="match status" value="1"/>
</dbReference>
<feature type="site" description="Contributes to redox potential value" evidence="8">
    <location>
        <position position="31"/>
    </location>
</feature>
<evidence type="ECO:0000256" key="8">
    <source>
        <dbReference type="PIRSR" id="PIRSR000077-1"/>
    </source>
</evidence>
<evidence type="ECO:0000256" key="1">
    <source>
        <dbReference type="ARBA" id="ARBA00008987"/>
    </source>
</evidence>
<evidence type="ECO:0000313" key="11">
    <source>
        <dbReference type="EMBL" id="ERK60032.1"/>
    </source>
</evidence>
<dbReference type="GO" id="GO:0005829">
    <property type="term" value="C:cytosol"/>
    <property type="evidence" value="ECO:0007669"/>
    <property type="project" value="TreeGrafter"/>
</dbReference>
<feature type="disulfide bond" description="Redox-active" evidence="9">
    <location>
        <begin position="30"/>
        <end position="33"/>
    </location>
</feature>
<keyword evidence="5 9" id="KW-0676">Redox-active center</keyword>
<keyword evidence="3" id="KW-0249">Electron transport</keyword>
<dbReference type="InterPro" id="IPR005746">
    <property type="entry name" value="Thioredoxin"/>
</dbReference>
<dbReference type="NCBIfam" id="TIGR01068">
    <property type="entry name" value="thioredoxin"/>
    <property type="match status" value="1"/>
</dbReference>
<dbReference type="PIRSF" id="PIRSF000077">
    <property type="entry name" value="Thioredoxin"/>
    <property type="match status" value="1"/>
</dbReference>
<evidence type="ECO:0000256" key="4">
    <source>
        <dbReference type="ARBA" id="ARBA00023157"/>
    </source>
</evidence>
<evidence type="ECO:0000256" key="2">
    <source>
        <dbReference type="ARBA" id="ARBA00022448"/>
    </source>
</evidence>
<dbReference type="PRINTS" id="PR00421">
    <property type="entry name" value="THIOREDOXIN"/>
</dbReference>
<evidence type="ECO:0000256" key="3">
    <source>
        <dbReference type="ARBA" id="ARBA00022982"/>
    </source>
</evidence>
<evidence type="ECO:0000256" key="5">
    <source>
        <dbReference type="ARBA" id="ARBA00023284"/>
    </source>
</evidence>
<keyword evidence="2" id="KW-0813">Transport</keyword>
<keyword evidence="12" id="KW-1185">Reference proteome</keyword>